<accession>A0A8H6X2G8</accession>
<reference evidence="1" key="1">
    <citation type="submission" date="2020-05" db="EMBL/GenBank/DDBJ databases">
        <title>Mycena genomes resolve the evolution of fungal bioluminescence.</title>
        <authorList>
            <person name="Tsai I.J."/>
        </authorList>
    </citation>
    <scope>NUCLEOTIDE SEQUENCE</scope>
    <source>
        <strain evidence="1">CCC161011</strain>
    </source>
</reference>
<sequence length="123" mass="13729">MIRPLIWPACTLSSKPPDKLPSWVEVAASIVPVTRTITQIKKADVYVSLYGTRLGRRGLYLRISSWRTWHAAIVSDSPVLHFHIHRDRPRFLCVLSAIRMGDGARGFSSPFIGTTLPASTSSR</sequence>
<dbReference type="OrthoDB" id="10636092at2759"/>
<gene>
    <name evidence="1" type="ORF">MVEN_02375100</name>
</gene>
<organism evidence="1 2">
    <name type="scientific">Mycena venus</name>
    <dbReference type="NCBI Taxonomy" id="2733690"/>
    <lineage>
        <taxon>Eukaryota</taxon>
        <taxon>Fungi</taxon>
        <taxon>Dikarya</taxon>
        <taxon>Basidiomycota</taxon>
        <taxon>Agaricomycotina</taxon>
        <taxon>Agaricomycetes</taxon>
        <taxon>Agaricomycetidae</taxon>
        <taxon>Agaricales</taxon>
        <taxon>Marasmiineae</taxon>
        <taxon>Mycenaceae</taxon>
        <taxon>Mycena</taxon>
    </lineage>
</organism>
<evidence type="ECO:0000313" key="2">
    <source>
        <dbReference type="Proteomes" id="UP000620124"/>
    </source>
</evidence>
<keyword evidence="2" id="KW-1185">Reference proteome</keyword>
<dbReference type="AlphaFoldDB" id="A0A8H6X2G8"/>
<name>A0A8H6X2G8_9AGAR</name>
<protein>
    <submittedName>
        <fullName evidence="1">Uncharacterized protein</fullName>
    </submittedName>
</protein>
<evidence type="ECO:0000313" key="1">
    <source>
        <dbReference type="EMBL" id="KAF7333098.1"/>
    </source>
</evidence>
<proteinExistence type="predicted"/>
<dbReference type="EMBL" id="JACAZI010000030">
    <property type="protein sequence ID" value="KAF7333098.1"/>
    <property type="molecule type" value="Genomic_DNA"/>
</dbReference>
<dbReference type="Proteomes" id="UP000620124">
    <property type="component" value="Unassembled WGS sequence"/>
</dbReference>
<comment type="caution">
    <text evidence="1">The sequence shown here is derived from an EMBL/GenBank/DDBJ whole genome shotgun (WGS) entry which is preliminary data.</text>
</comment>